<dbReference type="Proteomes" id="UP001627154">
    <property type="component" value="Unassembled WGS sequence"/>
</dbReference>
<sequence length="171" mass="19703">MDAAVVVFRVKSRAVTAAARRMCTYIVIIQYAVYRYVARERERRRDECWCSRERKIDSWHSVGFVLSLARDALLYNPRILRVSREHEREELLSFLDSSVYSPNPYCISTSVTTAAAATTTTTTTTTTMQPALNRLSAQAFIYTSAIKLAFYYNCHAETCIYARVMSRMWHA</sequence>
<evidence type="ECO:0000313" key="2">
    <source>
        <dbReference type="Proteomes" id="UP001627154"/>
    </source>
</evidence>
<gene>
    <name evidence="1" type="ORF">TKK_014672</name>
</gene>
<accession>A0ABD2WBZ1</accession>
<keyword evidence="2" id="KW-1185">Reference proteome</keyword>
<name>A0ABD2WBZ1_9HYME</name>
<dbReference type="EMBL" id="JBJJXI010000117">
    <property type="protein sequence ID" value="KAL3390518.1"/>
    <property type="molecule type" value="Genomic_DNA"/>
</dbReference>
<evidence type="ECO:0000313" key="1">
    <source>
        <dbReference type="EMBL" id="KAL3390518.1"/>
    </source>
</evidence>
<comment type="caution">
    <text evidence="1">The sequence shown here is derived from an EMBL/GenBank/DDBJ whole genome shotgun (WGS) entry which is preliminary data.</text>
</comment>
<reference evidence="1 2" key="1">
    <citation type="journal article" date="2024" name="bioRxiv">
        <title>A reference genome for Trichogramma kaykai: A tiny desert-dwelling parasitoid wasp with competing sex-ratio distorters.</title>
        <authorList>
            <person name="Culotta J."/>
            <person name="Lindsey A.R."/>
        </authorList>
    </citation>
    <scope>NUCLEOTIDE SEQUENCE [LARGE SCALE GENOMIC DNA]</scope>
    <source>
        <strain evidence="1 2">KSX58</strain>
    </source>
</reference>
<dbReference type="AlphaFoldDB" id="A0ABD2WBZ1"/>
<organism evidence="1 2">
    <name type="scientific">Trichogramma kaykai</name>
    <dbReference type="NCBI Taxonomy" id="54128"/>
    <lineage>
        <taxon>Eukaryota</taxon>
        <taxon>Metazoa</taxon>
        <taxon>Ecdysozoa</taxon>
        <taxon>Arthropoda</taxon>
        <taxon>Hexapoda</taxon>
        <taxon>Insecta</taxon>
        <taxon>Pterygota</taxon>
        <taxon>Neoptera</taxon>
        <taxon>Endopterygota</taxon>
        <taxon>Hymenoptera</taxon>
        <taxon>Apocrita</taxon>
        <taxon>Proctotrupomorpha</taxon>
        <taxon>Chalcidoidea</taxon>
        <taxon>Trichogrammatidae</taxon>
        <taxon>Trichogramma</taxon>
    </lineage>
</organism>
<proteinExistence type="predicted"/>
<protein>
    <submittedName>
        <fullName evidence="1">Uncharacterized protein</fullName>
    </submittedName>
</protein>